<accession>A0ABX9ZII0</accession>
<reference evidence="1 2" key="1">
    <citation type="submission" date="2018-12" db="EMBL/GenBank/DDBJ databases">
        <title>Whole genome sequence of a Pandoraea apista isolate from a patient with cystic fibrosis.</title>
        <authorList>
            <person name="Kenna D.T."/>
            <person name="Turton J.F."/>
        </authorList>
    </citation>
    <scope>NUCLEOTIDE SEQUENCE [LARGE SCALE GENOMIC DNA]</scope>
    <source>
        <strain evidence="1 2">Pa13324</strain>
    </source>
</reference>
<protein>
    <recommendedName>
        <fullName evidence="3">Transposase</fullName>
    </recommendedName>
</protein>
<name>A0ABX9ZII0_9BURK</name>
<organism evidence="1 2">
    <name type="scientific">Pandoraea apista</name>
    <dbReference type="NCBI Taxonomy" id="93218"/>
    <lineage>
        <taxon>Bacteria</taxon>
        <taxon>Pseudomonadati</taxon>
        <taxon>Pseudomonadota</taxon>
        <taxon>Betaproteobacteria</taxon>
        <taxon>Burkholderiales</taxon>
        <taxon>Burkholderiaceae</taxon>
        <taxon>Pandoraea</taxon>
    </lineage>
</organism>
<evidence type="ECO:0000313" key="2">
    <source>
        <dbReference type="Proteomes" id="UP000270216"/>
    </source>
</evidence>
<keyword evidence="2" id="KW-1185">Reference proteome</keyword>
<evidence type="ECO:0000313" key="1">
    <source>
        <dbReference type="EMBL" id="RSK75635.1"/>
    </source>
</evidence>
<evidence type="ECO:0008006" key="3">
    <source>
        <dbReference type="Google" id="ProtNLM"/>
    </source>
</evidence>
<gene>
    <name evidence="1" type="ORF">EJE83_22980</name>
</gene>
<comment type="caution">
    <text evidence="1">The sequence shown here is derived from an EMBL/GenBank/DDBJ whole genome shotgun (WGS) entry which is preliminary data.</text>
</comment>
<proteinExistence type="predicted"/>
<dbReference type="EMBL" id="RWHX01000062">
    <property type="protein sequence ID" value="RSK75635.1"/>
    <property type="molecule type" value="Genomic_DNA"/>
</dbReference>
<sequence length="74" mass="8062">MATHLGFFQSHVNELATAPRQWMIDIFIAAEKNSNVSCCTAMAQSNRRGALPRGVSFNHGGAIDSLNALIAQRF</sequence>
<dbReference type="RefSeq" id="WP_124988586.1">
    <property type="nucleotide sequence ID" value="NZ_PYYA01000050.1"/>
</dbReference>
<dbReference type="Proteomes" id="UP000270216">
    <property type="component" value="Unassembled WGS sequence"/>
</dbReference>